<dbReference type="PROSITE" id="PS51197">
    <property type="entry name" value="HTH_RRF2_2"/>
    <property type="match status" value="1"/>
</dbReference>
<dbReference type="NCBIfam" id="TIGR00738">
    <property type="entry name" value="rrf2_super"/>
    <property type="match status" value="1"/>
</dbReference>
<dbReference type="AlphaFoldDB" id="A0A285T8U9"/>
<evidence type="ECO:0000313" key="2">
    <source>
        <dbReference type="EMBL" id="SOC17988.1"/>
    </source>
</evidence>
<dbReference type="GO" id="GO:0005829">
    <property type="term" value="C:cytosol"/>
    <property type="evidence" value="ECO:0007669"/>
    <property type="project" value="TreeGrafter"/>
</dbReference>
<dbReference type="PANTHER" id="PTHR33221">
    <property type="entry name" value="WINGED HELIX-TURN-HELIX TRANSCRIPTIONAL REGULATOR, RRF2 FAMILY"/>
    <property type="match status" value="1"/>
</dbReference>
<dbReference type="NCBIfam" id="NF008886">
    <property type="entry name" value="PRK11920.1"/>
    <property type="match status" value="1"/>
</dbReference>
<dbReference type="STRING" id="538381.GCA_001696535_02437"/>
<proteinExistence type="predicted"/>
<dbReference type="OrthoDB" id="9795923at2"/>
<dbReference type="EMBL" id="OBML01000009">
    <property type="protein sequence ID" value="SOC17988.1"/>
    <property type="molecule type" value="Genomic_DNA"/>
</dbReference>
<organism evidence="2 3">
    <name type="scientific">Stappia indica</name>
    <dbReference type="NCBI Taxonomy" id="538381"/>
    <lineage>
        <taxon>Bacteria</taxon>
        <taxon>Pseudomonadati</taxon>
        <taxon>Pseudomonadota</taxon>
        <taxon>Alphaproteobacteria</taxon>
        <taxon>Hyphomicrobiales</taxon>
        <taxon>Stappiaceae</taxon>
        <taxon>Stappia</taxon>
    </lineage>
</organism>
<dbReference type="InterPro" id="IPR036390">
    <property type="entry name" value="WH_DNA-bd_sf"/>
</dbReference>
<dbReference type="Pfam" id="PF02082">
    <property type="entry name" value="Rrf2"/>
    <property type="match status" value="1"/>
</dbReference>
<protein>
    <submittedName>
        <fullName evidence="2">Transcriptional regulator, BadM/Rrf2 family</fullName>
    </submittedName>
</protein>
<keyword evidence="1" id="KW-0238">DNA-binding</keyword>
<dbReference type="Proteomes" id="UP000219331">
    <property type="component" value="Unassembled WGS sequence"/>
</dbReference>
<reference evidence="2 3" key="1">
    <citation type="submission" date="2017-08" db="EMBL/GenBank/DDBJ databases">
        <authorList>
            <person name="de Groot N.N."/>
        </authorList>
    </citation>
    <scope>NUCLEOTIDE SEQUENCE [LARGE SCALE GENOMIC DNA]</scope>
    <source>
        <strain evidence="2 3">USBA 352</strain>
    </source>
</reference>
<dbReference type="GO" id="GO:0003677">
    <property type="term" value="F:DNA binding"/>
    <property type="evidence" value="ECO:0007669"/>
    <property type="project" value="UniProtKB-KW"/>
</dbReference>
<dbReference type="Gene3D" id="1.10.10.10">
    <property type="entry name" value="Winged helix-like DNA-binding domain superfamily/Winged helix DNA-binding domain"/>
    <property type="match status" value="1"/>
</dbReference>
<dbReference type="InterPro" id="IPR036388">
    <property type="entry name" value="WH-like_DNA-bd_sf"/>
</dbReference>
<keyword evidence="3" id="KW-1185">Reference proteome</keyword>
<sequence length="161" mass="17338">MRLTQQTNYAVRTLIYCAANPGSPSRVADIAASFEMSETHLFKILKVLVDGGFVRTLRGRNGGILLARPAAEISVGEVVRAAEESFLLAECFESGRKDCPLITSCGFNGLLHEALEAFMTVLDSHTIAELAEDRTEIRFLLKMDSEIAASGKMASLQGAGA</sequence>
<accession>A0A285T8U9</accession>
<gene>
    <name evidence="2" type="ORF">SAMN05421512_109158</name>
</gene>
<name>A0A285T8U9_9HYPH</name>
<dbReference type="InterPro" id="IPR000944">
    <property type="entry name" value="Tscrpt_reg_Rrf2"/>
</dbReference>
<dbReference type="SUPFAM" id="SSF46785">
    <property type="entry name" value="Winged helix' DNA-binding domain"/>
    <property type="match status" value="1"/>
</dbReference>
<dbReference type="PANTHER" id="PTHR33221:SF4">
    <property type="entry name" value="HTH-TYPE TRANSCRIPTIONAL REPRESSOR NSRR"/>
    <property type="match status" value="1"/>
</dbReference>
<dbReference type="RefSeq" id="WP_097175784.1">
    <property type="nucleotide sequence ID" value="NZ_JAJGNR010000002.1"/>
</dbReference>
<evidence type="ECO:0000313" key="3">
    <source>
        <dbReference type="Proteomes" id="UP000219331"/>
    </source>
</evidence>
<evidence type="ECO:0000256" key="1">
    <source>
        <dbReference type="ARBA" id="ARBA00023125"/>
    </source>
</evidence>
<dbReference type="GO" id="GO:0003700">
    <property type="term" value="F:DNA-binding transcription factor activity"/>
    <property type="evidence" value="ECO:0007669"/>
    <property type="project" value="TreeGrafter"/>
</dbReference>